<protein>
    <submittedName>
        <fullName evidence="3">Amidohydrolase</fullName>
    </submittedName>
</protein>
<dbReference type="Pfam" id="PF04909">
    <property type="entry name" value="Amidohydro_2"/>
    <property type="match status" value="1"/>
</dbReference>
<evidence type="ECO:0000313" key="3">
    <source>
        <dbReference type="EMBL" id="MBN7803326.1"/>
    </source>
</evidence>
<dbReference type="EMBL" id="JAFKCW010000005">
    <property type="protein sequence ID" value="MBN7803326.1"/>
    <property type="molecule type" value="Genomic_DNA"/>
</dbReference>
<dbReference type="Proteomes" id="UP000664698">
    <property type="component" value="Unassembled WGS sequence"/>
</dbReference>
<organism evidence="3 4">
    <name type="scientific">Algoriphagus aestuariicola</name>
    <dbReference type="NCBI Taxonomy" id="1852016"/>
    <lineage>
        <taxon>Bacteria</taxon>
        <taxon>Pseudomonadati</taxon>
        <taxon>Bacteroidota</taxon>
        <taxon>Cytophagia</taxon>
        <taxon>Cytophagales</taxon>
        <taxon>Cyclobacteriaceae</taxon>
        <taxon>Algoriphagus</taxon>
    </lineage>
</organism>
<dbReference type="SUPFAM" id="SSF51556">
    <property type="entry name" value="Metallo-dependent hydrolases"/>
    <property type="match status" value="2"/>
</dbReference>
<comment type="caution">
    <text evidence="3">The sequence shown here is derived from an EMBL/GenBank/DDBJ whole genome shotgun (WGS) entry which is preliminary data.</text>
</comment>
<sequence length="268" mass="30497">MKSPPRLFDVHIHGMQDQSTHIDMLNDGGVYKAAISSSWDLQEKYRDRQSPELLFGLMFPCPVGNVPYSLQPCFVDGNEWPNMEWVEEQIKSGKIDFLGELLNQYYGITPGDSAMFSYYRLAEKYNLPVGIHTGGAGPDHGSPNFKWELGDPLLLKPVLVAFPAMRLWIMHSGDQYYSQTIEIMQEFPRVYADISVIANPDIVDNERFQTTMKALYDAGLEDRLMFGSDNGDIVKMVAAIEDLAFLTDIQKEKLYSRNAEEFFGKARQ</sequence>
<dbReference type="InterPro" id="IPR006680">
    <property type="entry name" value="Amidohydro-rel"/>
</dbReference>
<dbReference type="PANTHER" id="PTHR21240">
    <property type="entry name" value="2-AMINO-3-CARBOXYLMUCONATE-6-SEMIALDEHYDE DECARBOXYLASE"/>
    <property type="match status" value="1"/>
</dbReference>
<evidence type="ECO:0000313" key="4">
    <source>
        <dbReference type="Proteomes" id="UP000664698"/>
    </source>
</evidence>
<dbReference type="InterPro" id="IPR032465">
    <property type="entry name" value="ACMSD"/>
</dbReference>
<dbReference type="InterPro" id="IPR032466">
    <property type="entry name" value="Metal_Hydrolase"/>
</dbReference>
<dbReference type="RefSeq" id="WP_206571317.1">
    <property type="nucleotide sequence ID" value="NZ_JAFKCW010000005.1"/>
</dbReference>
<feature type="domain" description="Amidohydrolase-related" evidence="2">
    <location>
        <begin position="110"/>
        <end position="264"/>
    </location>
</feature>
<dbReference type="Gene3D" id="3.20.20.140">
    <property type="entry name" value="Metal-dependent hydrolases"/>
    <property type="match status" value="1"/>
</dbReference>
<keyword evidence="1" id="KW-0456">Lyase</keyword>
<reference evidence="3 4" key="1">
    <citation type="submission" date="2021-03" db="EMBL/GenBank/DDBJ databases">
        <title>novel species isolated from a fishpond in China.</title>
        <authorList>
            <person name="Lu H."/>
            <person name="Cai Z."/>
        </authorList>
    </citation>
    <scope>NUCLEOTIDE SEQUENCE [LARGE SCALE GENOMIC DNA]</scope>
    <source>
        <strain evidence="3 4">JCM 31546</strain>
    </source>
</reference>
<name>A0ABS3BWU3_9BACT</name>
<dbReference type="PANTHER" id="PTHR21240:SF28">
    <property type="entry name" value="ISO-OROTATE DECARBOXYLASE (EUROFUNG)"/>
    <property type="match status" value="1"/>
</dbReference>
<keyword evidence="4" id="KW-1185">Reference proteome</keyword>
<gene>
    <name evidence="3" type="ORF">J0A67_20795</name>
</gene>
<evidence type="ECO:0000259" key="2">
    <source>
        <dbReference type="Pfam" id="PF04909"/>
    </source>
</evidence>
<evidence type="ECO:0000256" key="1">
    <source>
        <dbReference type="ARBA" id="ARBA00023239"/>
    </source>
</evidence>
<proteinExistence type="predicted"/>
<accession>A0ABS3BWU3</accession>